<name>A0A424YDI4_9FIRM</name>
<protein>
    <submittedName>
        <fullName evidence="1">Uncharacterized protein</fullName>
    </submittedName>
</protein>
<dbReference type="Proteomes" id="UP000285138">
    <property type="component" value="Unassembled WGS sequence"/>
</dbReference>
<proteinExistence type="predicted"/>
<dbReference type="AlphaFoldDB" id="A0A424YDI4"/>
<dbReference type="EMBL" id="QZAA01000168">
    <property type="protein sequence ID" value="RQD75192.1"/>
    <property type="molecule type" value="Genomic_DNA"/>
</dbReference>
<comment type="caution">
    <text evidence="1">The sequence shown here is derived from an EMBL/GenBank/DDBJ whole genome shotgun (WGS) entry which is preliminary data.</text>
</comment>
<evidence type="ECO:0000313" key="2">
    <source>
        <dbReference type="Proteomes" id="UP000285138"/>
    </source>
</evidence>
<organism evidence="1 2">
    <name type="scientific">Candidatus Syntrophonatronum acetioxidans</name>
    <dbReference type="NCBI Taxonomy" id="1795816"/>
    <lineage>
        <taxon>Bacteria</taxon>
        <taxon>Bacillati</taxon>
        <taxon>Bacillota</taxon>
        <taxon>Clostridia</taxon>
        <taxon>Eubacteriales</taxon>
        <taxon>Syntrophomonadaceae</taxon>
        <taxon>Candidatus Syntrophonatronum</taxon>
    </lineage>
</organism>
<evidence type="ECO:0000313" key="1">
    <source>
        <dbReference type="EMBL" id="RQD75192.1"/>
    </source>
</evidence>
<gene>
    <name evidence="1" type="ORF">D5R97_06650</name>
</gene>
<reference evidence="1 2" key="1">
    <citation type="submission" date="2018-08" db="EMBL/GenBank/DDBJ databases">
        <title>The metabolism and importance of syntrophic acetate oxidation coupled to methane or sulfide production in haloalkaline environments.</title>
        <authorList>
            <person name="Timmers P.H.A."/>
            <person name="Vavourakis C.D."/>
            <person name="Sorokin D.Y."/>
            <person name="Sinninghe Damste J.S."/>
            <person name="Muyzer G."/>
            <person name="Stams A.J.M."/>
            <person name="Plugge C.M."/>
        </authorList>
    </citation>
    <scope>NUCLEOTIDE SEQUENCE [LARGE SCALE GENOMIC DNA]</scope>
    <source>
        <strain evidence="1">MSAO_Bac1</strain>
    </source>
</reference>
<sequence length="91" mass="10140">MVQANGFPVEPAALKVMLVIPEFILVPMARRFINTELLDIGGARHARNARDEMKKLNEELFALARNVGMETPAMEELHRYADPNVPPAVAD</sequence>
<accession>A0A424YDI4</accession>